<evidence type="ECO:0000313" key="4">
    <source>
        <dbReference type="Proteomes" id="UP000288805"/>
    </source>
</evidence>
<protein>
    <submittedName>
        <fullName evidence="3">L10-interacting MYB domain-containing protein</fullName>
    </submittedName>
</protein>
<dbReference type="Proteomes" id="UP000288805">
    <property type="component" value="Unassembled WGS sequence"/>
</dbReference>
<dbReference type="InterPro" id="IPR045026">
    <property type="entry name" value="LIMYB"/>
</dbReference>
<dbReference type="AlphaFoldDB" id="A0A438JLB5"/>
<evidence type="ECO:0000259" key="2">
    <source>
        <dbReference type="Pfam" id="PF12776"/>
    </source>
</evidence>
<accession>A0A438JLB5</accession>
<name>A0A438JLB5_VITVI</name>
<feature type="domain" description="Myb/SANT-like" evidence="2">
    <location>
        <begin position="14"/>
        <end position="107"/>
    </location>
</feature>
<reference evidence="3 4" key="1">
    <citation type="journal article" date="2018" name="PLoS Genet.">
        <title>Population sequencing reveals clonal diversity and ancestral inbreeding in the grapevine cultivar Chardonnay.</title>
        <authorList>
            <person name="Roach M.J."/>
            <person name="Johnson D.L."/>
            <person name="Bohlmann J."/>
            <person name="van Vuuren H.J."/>
            <person name="Jones S.J."/>
            <person name="Pretorius I.S."/>
            <person name="Schmidt S.A."/>
            <person name="Borneman A.R."/>
        </authorList>
    </citation>
    <scope>NUCLEOTIDE SEQUENCE [LARGE SCALE GENOMIC DNA]</scope>
    <source>
        <strain evidence="4">cv. Chardonnay</strain>
        <tissue evidence="3">Leaf</tissue>
    </source>
</reference>
<organism evidence="3 4">
    <name type="scientific">Vitis vinifera</name>
    <name type="common">Grape</name>
    <dbReference type="NCBI Taxonomy" id="29760"/>
    <lineage>
        <taxon>Eukaryota</taxon>
        <taxon>Viridiplantae</taxon>
        <taxon>Streptophyta</taxon>
        <taxon>Embryophyta</taxon>
        <taxon>Tracheophyta</taxon>
        <taxon>Spermatophyta</taxon>
        <taxon>Magnoliopsida</taxon>
        <taxon>eudicotyledons</taxon>
        <taxon>Gunneridae</taxon>
        <taxon>Pentapetalae</taxon>
        <taxon>rosids</taxon>
        <taxon>Vitales</taxon>
        <taxon>Vitaceae</taxon>
        <taxon>Viteae</taxon>
        <taxon>Vitis</taxon>
    </lineage>
</organism>
<feature type="region of interest" description="Disordered" evidence="1">
    <location>
        <begin position="174"/>
        <end position="206"/>
    </location>
</feature>
<sequence length="287" mass="32638">MTTEITDVEDAGTWRGNIEKIFIDIMVNEVNKGNMDSGTFSTNTWRRILLEVNSQGKRNFNLKQLKQKFNRLRAMHREFSDLLKHTGFGWDAETNTVHALEETWQNYIRAHPNAKRFRSKGCPNYNLLGLIFNPSTATGALHYSSTQDPPNTDDEDEMDDNLEHGGVHVDVDTEIPDDPPQPEMAGGVTTRSGKRVEASKARTETSRARTEALLARVDRYKSGTSSEATSGGTTDFSITRCMAALQTIELLDNDKYLKAVEKFTVPEWREIFMNMPDERKMAWLDRL</sequence>
<dbReference type="EMBL" id="QGNW01000037">
    <property type="protein sequence ID" value="RVX09753.1"/>
    <property type="molecule type" value="Genomic_DNA"/>
</dbReference>
<dbReference type="PANTHER" id="PTHR47584:SF14">
    <property type="entry name" value="L10-INTERACTING MYB DOMAIN-CONTAINING PROTEIN-LIKE"/>
    <property type="match status" value="1"/>
</dbReference>
<proteinExistence type="predicted"/>
<feature type="compositionally biased region" description="Basic and acidic residues" evidence="1">
    <location>
        <begin position="194"/>
        <end position="206"/>
    </location>
</feature>
<evidence type="ECO:0000313" key="3">
    <source>
        <dbReference type="EMBL" id="RVX09753.1"/>
    </source>
</evidence>
<comment type="caution">
    <text evidence="3">The sequence shown here is derived from an EMBL/GenBank/DDBJ whole genome shotgun (WGS) entry which is preliminary data.</text>
</comment>
<dbReference type="PANTHER" id="PTHR47584">
    <property type="match status" value="1"/>
</dbReference>
<dbReference type="InterPro" id="IPR024752">
    <property type="entry name" value="Myb/SANT-like_dom"/>
</dbReference>
<evidence type="ECO:0000256" key="1">
    <source>
        <dbReference type="SAM" id="MobiDB-lite"/>
    </source>
</evidence>
<dbReference type="Pfam" id="PF12776">
    <property type="entry name" value="Myb_DNA-bind_3"/>
    <property type="match status" value="1"/>
</dbReference>
<gene>
    <name evidence="3" type="primary">LIMYB_43</name>
    <name evidence="3" type="ORF">CK203_012269</name>
</gene>